<evidence type="ECO:0000256" key="1">
    <source>
        <dbReference type="SAM" id="MobiDB-lite"/>
    </source>
</evidence>
<keyword evidence="3" id="KW-1185">Reference proteome</keyword>
<proteinExistence type="predicted"/>
<dbReference type="Proteomes" id="UP001064489">
    <property type="component" value="Chromosome 4"/>
</dbReference>
<feature type="compositionally biased region" description="Polar residues" evidence="1">
    <location>
        <begin position="90"/>
        <end position="102"/>
    </location>
</feature>
<organism evidence="2 3">
    <name type="scientific">Acer negundo</name>
    <name type="common">Box elder</name>
    <dbReference type="NCBI Taxonomy" id="4023"/>
    <lineage>
        <taxon>Eukaryota</taxon>
        <taxon>Viridiplantae</taxon>
        <taxon>Streptophyta</taxon>
        <taxon>Embryophyta</taxon>
        <taxon>Tracheophyta</taxon>
        <taxon>Spermatophyta</taxon>
        <taxon>Magnoliopsida</taxon>
        <taxon>eudicotyledons</taxon>
        <taxon>Gunneridae</taxon>
        <taxon>Pentapetalae</taxon>
        <taxon>rosids</taxon>
        <taxon>malvids</taxon>
        <taxon>Sapindales</taxon>
        <taxon>Sapindaceae</taxon>
        <taxon>Hippocastanoideae</taxon>
        <taxon>Acereae</taxon>
        <taxon>Acer</taxon>
    </lineage>
</organism>
<protein>
    <submittedName>
        <fullName evidence="2">Uncharacterized protein</fullName>
    </submittedName>
</protein>
<reference evidence="2" key="2">
    <citation type="submission" date="2023-02" db="EMBL/GenBank/DDBJ databases">
        <authorList>
            <person name="Swenson N.G."/>
            <person name="Wegrzyn J.L."/>
            <person name="Mcevoy S.L."/>
        </authorList>
    </citation>
    <scope>NUCLEOTIDE SEQUENCE</scope>
    <source>
        <strain evidence="2">91603</strain>
        <tissue evidence="2">Leaf</tissue>
    </source>
</reference>
<feature type="region of interest" description="Disordered" evidence="1">
    <location>
        <begin position="79"/>
        <end position="121"/>
    </location>
</feature>
<accession>A0AAD5NVC5</accession>
<evidence type="ECO:0000313" key="3">
    <source>
        <dbReference type="Proteomes" id="UP001064489"/>
    </source>
</evidence>
<dbReference type="EMBL" id="JAJSOW010000101">
    <property type="protein sequence ID" value="KAI9181597.1"/>
    <property type="molecule type" value="Genomic_DNA"/>
</dbReference>
<reference evidence="2" key="1">
    <citation type="journal article" date="2022" name="Plant J.">
        <title>Strategies of tolerance reflected in two North American maple genomes.</title>
        <authorList>
            <person name="McEvoy S.L."/>
            <person name="Sezen U.U."/>
            <person name="Trouern-Trend A."/>
            <person name="McMahon S.M."/>
            <person name="Schaberg P.G."/>
            <person name="Yang J."/>
            <person name="Wegrzyn J.L."/>
            <person name="Swenson N.G."/>
        </authorList>
    </citation>
    <scope>NUCLEOTIDE SEQUENCE</scope>
    <source>
        <strain evidence="2">91603</strain>
    </source>
</reference>
<gene>
    <name evidence="2" type="ORF">LWI28_016533</name>
</gene>
<feature type="compositionally biased region" description="Low complexity" evidence="1">
    <location>
        <begin position="104"/>
        <end position="121"/>
    </location>
</feature>
<sequence length="205" mass="23118">MLKMGESFGFGRVQKFQSARISVWRIPLCSSRKYDSNATDRVSIGALTNSLASVKVWSNLEKFPEILCKFLNEEDDHVSATSSTRHHPISATSSTRQRSVSNHVVATSSPRRRTVSVQSSTRQRSVSATSATCQRYYCSTVREYSVSREYSVRAYSVSLTEYSRVNSVQKLFLPKSVQFSPVFSRVGLVSSYFDHSGRNRAIRFS</sequence>
<name>A0AAD5NVC5_ACENE</name>
<comment type="caution">
    <text evidence="2">The sequence shown here is derived from an EMBL/GenBank/DDBJ whole genome shotgun (WGS) entry which is preliminary data.</text>
</comment>
<evidence type="ECO:0000313" key="2">
    <source>
        <dbReference type="EMBL" id="KAI9181597.1"/>
    </source>
</evidence>
<dbReference type="AlphaFoldDB" id="A0AAD5NVC5"/>